<dbReference type="PANTHER" id="PTHR34196:SF2">
    <property type="entry name" value="OS02G0697700 PROTEIN"/>
    <property type="match status" value="1"/>
</dbReference>
<dbReference type="PANTHER" id="PTHR34196">
    <property type="entry name" value="OS02G0697700 PROTEIN"/>
    <property type="match status" value="1"/>
</dbReference>
<sequence length="174" mass="19524">MRGLSLMDFLNGPATRGPRFRSGRFGAGRLKHAPKYRRPGDSPVMQAWDVPSNGDDVSKLNGIDFICSFASSNGAEYPDHFVYVPHPEEPDDLDKPVRCPPPEPCIVHDGIVFKDRLTHSRRRTSDLLGSMRETDHLEYYSTPPNRRRSARGSKEMIHMPALIAPDLVATKIVD</sequence>
<protein>
    <submittedName>
        <fullName evidence="1">Uncharacterized protein</fullName>
    </submittedName>
</protein>
<dbReference type="OrthoDB" id="1909326at2759"/>
<accession>A0A8T0IDW9</accession>
<dbReference type="Proteomes" id="UP000822688">
    <property type="component" value="Chromosome 4"/>
</dbReference>
<proteinExistence type="predicted"/>
<name>A0A8T0IDW9_CERPU</name>
<gene>
    <name evidence="1" type="ORF">KC19_4G231400</name>
</gene>
<keyword evidence="2" id="KW-1185">Reference proteome</keyword>
<comment type="caution">
    <text evidence="1">The sequence shown here is derived from an EMBL/GenBank/DDBJ whole genome shotgun (WGS) entry which is preliminary data.</text>
</comment>
<evidence type="ECO:0000313" key="1">
    <source>
        <dbReference type="EMBL" id="KAG0581195.1"/>
    </source>
</evidence>
<organism evidence="1 2">
    <name type="scientific">Ceratodon purpureus</name>
    <name type="common">Fire moss</name>
    <name type="synonym">Dicranum purpureum</name>
    <dbReference type="NCBI Taxonomy" id="3225"/>
    <lineage>
        <taxon>Eukaryota</taxon>
        <taxon>Viridiplantae</taxon>
        <taxon>Streptophyta</taxon>
        <taxon>Embryophyta</taxon>
        <taxon>Bryophyta</taxon>
        <taxon>Bryophytina</taxon>
        <taxon>Bryopsida</taxon>
        <taxon>Dicranidae</taxon>
        <taxon>Pseudoditrichales</taxon>
        <taxon>Ditrichaceae</taxon>
        <taxon>Ceratodon</taxon>
    </lineage>
</organism>
<evidence type="ECO:0000313" key="2">
    <source>
        <dbReference type="Proteomes" id="UP000822688"/>
    </source>
</evidence>
<dbReference type="EMBL" id="CM026424">
    <property type="protein sequence ID" value="KAG0581195.1"/>
    <property type="molecule type" value="Genomic_DNA"/>
</dbReference>
<dbReference type="AlphaFoldDB" id="A0A8T0IDW9"/>
<reference evidence="1" key="1">
    <citation type="submission" date="2020-06" db="EMBL/GenBank/DDBJ databases">
        <title>WGS assembly of Ceratodon purpureus strain R40.</title>
        <authorList>
            <person name="Carey S.B."/>
            <person name="Jenkins J."/>
            <person name="Shu S."/>
            <person name="Lovell J.T."/>
            <person name="Sreedasyam A."/>
            <person name="Maumus F."/>
            <person name="Tiley G.P."/>
            <person name="Fernandez-Pozo N."/>
            <person name="Barry K."/>
            <person name="Chen C."/>
            <person name="Wang M."/>
            <person name="Lipzen A."/>
            <person name="Daum C."/>
            <person name="Saski C.A."/>
            <person name="Payton A.C."/>
            <person name="Mcbreen J.C."/>
            <person name="Conrad R.E."/>
            <person name="Kollar L.M."/>
            <person name="Olsson S."/>
            <person name="Huttunen S."/>
            <person name="Landis J.B."/>
            <person name="Wickett N.J."/>
            <person name="Johnson M.G."/>
            <person name="Rensing S.A."/>
            <person name="Grimwood J."/>
            <person name="Schmutz J."/>
            <person name="Mcdaniel S.F."/>
        </authorList>
    </citation>
    <scope>NUCLEOTIDE SEQUENCE</scope>
    <source>
        <strain evidence="1">R40</strain>
    </source>
</reference>